<evidence type="ECO:0000256" key="5">
    <source>
        <dbReference type="ARBA" id="ARBA00023136"/>
    </source>
</evidence>
<dbReference type="GeneID" id="19972135"/>
<comment type="similarity">
    <text evidence="9">Belongs to the DHHC palmitoyltransferase family. PFA5 subfamily.</text>
</comment>
<dbReference type="AlphaFoldDB" id="W2RXX4"/>
<dbReference type="PROSITE" id="PS50216">
    <property type="entry name" value="DHHC"/>
    <property type="match status" value="1"/>
</dbReference>
<keyword evidence="4 11" id="KW-1133">Transmembrane helix</keyword>
<organism evidence="14 15">
    <name type="scientific">Cyphellophora europaea (strain CBS 101466)</name>
    <name type="common">Phialophora europaea</name>
    <dbReference type="NCBI Taxonomy" id="1220924"/>
    <lineage>
        <taxon>Eukaryota</taxon>
        <taxon>Fungi</taxon>
        <taxon>Dikarya</taxon>
        <taxon>Ascomycota</taxon>
        <taxon>Pezizomycotina</taxon>
        <taxon>Eurotiomycetes</taxon>
        <taxon>Chaetothyriomycetidae</taxon>
        <taxon>Chaetothyriales</taxon>
        <taxon>Cyphellophoraceae</taxon>
        <taxon>Cyphellophora</taxon>
    </lineage>
</organism>
<name>W2RXX4_CYPE1</name>
<evidence type="ECO:0000313" key="15">
    <source>
        <dbReference type="Proteomes" id="UP000030752"/>
    </source>
</evidence>
<comment type="domain">
    <text evidence="11">The DHHC domain is required for palmitoyltransferase activity.</text>
</comment>
<dbReference type="EC" id="2.3.1.225" evidence="11"/>
<keyword evidence="6" id="KW-0564">Palmitate</keyword>
<dbReference type="InParanoid" id="W2RXX4"/>
<dbReference type="GO" id="GO:0005783">
    <property type="term" value="C:endoplasmic reticulum"/>
    <property type="evidence" value="ECO:0007669"/>
    <property type="project" value="TreeGrafter"/>
</dbReference>
<dbReference type="GO" id="GO:0005794">
    <property type="term" value="C:Golgi apparatus"/>
    <property type="evidence" value="ECO:0007669"/>
    <property type="project" value="TreeGrafter"/>
</dbReference>
<accession>W2RXX4</accession>
<dbReference type="PANTHER" id="PTHR22883:SF23">
    <property type="entry name" value="PALMITOYLTRANSFERASE ZDHHC6"/>
    <property type="match status" value="1"/>
</dbReference>
<evidence type="ECO:0000256" key="12">
    <source>
        <dbReference type="SAM" id="MobiDB-lite"/>
    </source>
</evidence>
<evidence type="ECO:0000256" key="2">
    <source>
        <dbReference type="ARBA" id="ARBA00022679"/>
    </source>
</evidence>
<comment type="subcellular location">
    <subcellularLocation>
        <location evidence="1">Membrane</location>
        <topology evidence="1">Multi-pass membrane protein</topology>
    </subcellularLocation>
</comment>
<sequence length="472" mass="53811">MPASAAANRRANVWTARIIPVILLAIIGYASWVVTKVECLDYLLNPSPSLALPRQTAPAIAILTLFYILLLILLICYGRLIHTVLTNPGVVPRGPQWYIENQRKTKSNNANGGSEKEDSLDADSSEGYSAKGTYADAESYRVQDFWTKDVFVCQHDGRPRFCSACYNFKLDRVHHCSELNRCVYKMDHFCPWVSGIVSETSFKYFIQFTFWTAVFCLFNLVHVAYFLAQRQRHTSTFDVHWILAIAFSALFLLFGLGMCVSSLQFAFQNTTTIENIDRRSHVYYLAVYVSEQTWTRLDQAHRDNNRWITYPRPPQEQLQLLQNAGADYPEATVEIPPPAQSIAPSLTTHAPASVREASTQPVPPENRMFAILETEPGDNPFDLGPFENFKEVMGERVIDWFLPLRMSPCARHASPYSIYNMGRVVYKLKKRAGLLEEDDRSRYNKSRRKKSRRRASHSTGERRPASSRVSAA</sequence>
<keyword evidence="8 11" id="KW-0012">Acyltransferase</keyword>
<reference evidence="14 15" key="1">
    <citation type="submission" date="2013-03" db="EMBL/GenBank/DDBJ databases">
        <title>The Genome Sequence of Phialophora europaea CBS 101466.</title>
        <authorList>
            <consortium name="The Broad Institute Genomics Platform"/>
            <person name="Cuomo C."/>
            <person name="de Hoog S."/>
            <person name="Gorbushina A."/>
            <person name="Walker B."/>
            <person name="Young S.K."/>
            <person name="Zeng Q."/>
            <person name="Gargeya S."/>
            <person name="Fitzgerald M."/>
            <person name="Haas B."/>
            <person name="Abouelleil A."/>
            <person name="Allen A.W."/>
            <person name="Alvarado L."/>
            <person name="Arachchi H.M."/>
            <person name="Berlin A.M."/>
            <person name="Chapman S.B."/>
            <person name="Gainer-Dewar J."/>
            <person name="Goldberg J."/>
            <person name="Griggs A."/>
            <person name="Gujja S."/>
            <person name="Hansen M."/>
            <person name="Howarth C."/>
            <person name="Imamovic A."/>
            <person name="Ireland A."/>
            <person name="Larimer J."/>
            <person name="McCowan C."/>
            <person name="Murphy C."/>
            <person name="Pearson M."/>
            <person name="Poon T.W."/>
            <person name="Priest M."/>
            <person name="Roberts A."/>
            <person name="Saif S."/>
            <person name="Shea T."/>
            <person name="Sisk P."/>
            <person name="Sykes S."/>
            <person name="Wortman J."/>
            <person name="Nusbaum C."/>
            <person name="Birren B."/>
        </authorList>
    </citation>
    <scope>NUCLEOTIDE SEQUENCE [LARGE SCALE GENOMIC DNA]</scope>
    <source>
        <strain evidence="14 15">CBS 101466</strain>
    </source>
</reference>
<feature type="region of interest" description="Disordered" evidence="12">
    <location>
        <begin position="102"/>
        <end position="128"/>
    </location>
</feature>
<feature type="transmembrane region" description="Helical" evidence="11">
    <location>
        <begin position="208"/>
        <end position="227"/>
    </location>
</feature>
<evidence type="ECO:0000256" key="8">
    <source>
        <dbReference type="ARBA" id="ARBA00023315"/>
    </source>
</evidence>
<dbReference type="EMBL" id="KB822720">
    <property type="protein sequence ID" value="ETN40519.1"/>
    <property type="molecule type" value="Genomic_DNA"/>
</dbReference>
<dbReference type="RefSeq" id="XP_008717362.1">
    <property type="nucleotide sequence ID" value="XM_008719140.1"/>
</dbReference>
<dbReference type="InterPro" id="IPR039859">
    <property type="entry name" value="PFA4/ZDH16/20/ERF2-like"/>
</dbReference>
<dbReference type="STRING" id="1220924.W2RXX4"/>
<keyword evidence="2 11" id="KW-0808">Transferase</keyword>
<dbReference type="Proteomes" id="UP000030752">
    <property type="component" value="Unassembled WGS sequence"/>
</dbReference>
<dbReference type="OrthoDB" id="331948at2759"/>
<dbReference type="VEuPathDB" id="FungiDB:HMPREF1541_04796"/>
<dbReference type="PANTHER" id="PTHR22883">
    <property type="entry name" value="ZINC FINGER DHHC DOMAIN CONTAINING PROTEIN"/>
    <property type="match status" value="1"/>
</dbReference>
<feature type="transmembrane region" description="Helical" evidence="11">
    <location>
        <begin position="12"/>
        <end position="35"/>
    </location>
</feature>
<proteinExistence type="inferred from homology"/>
<gene>
    <name evidence="14" type="ORF">HMPREF1541_04796</name>
</gene>
<keyword evidence="5 11" id="KW-0472">Membrane</keyword>
<evidence type="ECO:0000256" key="1">
    <source>
        <dbReference type="ARBA" id="ARBA00004141"/>
    </source>
</evidence>
<evidence type="ECO:0000259" key="13">
    <source>
        <dbReference type="Pfam" id="PF01529"/>
    </source>
</evidence>
<dbReference type="eggNOG" id="KOG1311">
    <property type="taxonomic scope" value="Eukaryota"/>
</dbReference>
<feature type="compositionally biased region" description="Basic residues" evidence="12">
    <location>
        <begin position="443"/>
        <end position="456"/>
    </location>
</feature>
<dbReference type="GO" id="GO:0006612">
    <property type="term" value="P:protein targeting to membrane"/>
    <property type="evidence" value="ECO:0007669"/>
    <property type="project" value="TreeGrafter"/>
</dbReference>
<protein>
    <recommendedName>
        <fullName evidence="11">Palmitoyltransferase</fullName>
        <ecNumber evidence="11">2.3.1.225</ecNumber>
    </recommendedName>
</protein>
<feature type="transmembrane region" description="Helical" evidence="11">
    <location>
        <begin position="239"/>
        <end position="260"/>
    </location>
</feature>
<evidence type="ECO:0000256" key="9">
    <source>
        <dbReference type="ARBA" id="ARBA00038298"/>
    </source>
</evidence>
<keyword evidence="3 11" id="KW-0812">Transmembrane</keyword>
<feature type="transmembrane region" description="Helical" evidence="11">
    <location>
        <begin position="55"/>
        <end position="77"/>
    </location>
</feature>
<feature type="domain" description="Palmitoyltransferase DHHC" evidence="13">
    <location>
        <begin position="158"/>
        <end position="277"/>
    </location>
</feature>
<keyword evidence="7" id="KW-0449">Lipoprotein</keyword>
<dbReference type="GO" id="GO:0019706">
    <property type="term" value="F:protein-cysteine S-palmitoyltransferase activity"/>
    <property type="evidence" value="ECO:0007669"/>
    <property type="project" value="UniProtKB-EC"/>
</dbReference>
<evidence type="ECO:0000256" key="7">
    <source>
        <dbReference type="ARBA" id="ARBA00023288"/>
    </source>
</evidence>
<dbReference type="Pfam" id="PF01529">
    <property type="entry name" value="DHHC"/>
    <property type="match status" value="1"/>
</dbReference>
<evidence type="ECO:0000256" key="3">
    <source>
        <dbReference type="ARBA" id="ARBA00022692"/>
    </source>
</evidence>
<dbReference type="InterPro" id="IPR001594">
    <property type="entry name" value="Palmitoyltrfase_DHHC"/>
</dbReference>
<evidence type="ECO:0000256" key="11">
    <source>
        <dbReference type="RuleBase" id="RU079119"/>
    </source>
</evidence>
<evidence type="ECO:0000256" key="4">
    <source>
        <dbReference type="ARBA" id="ARBA00022989"/>
    </source>
</evidence>
<evidence type="ECO:0000256" key="10">
    <source>
        <dbReference type="ARBA" id="ARBA00048048"/>
    </source>
</evidence>
<evidence type="ECO:0000313" key="14">
    <source>
        <dbReference type="EMBL" id="ETN40519.1"/>
    </source>
</evidence>
<dbReference type="GO" id="GO:0016020">
    <property type="term" value="C:membrane"/>
    <property type="evidence" value="ECO:0007669"/>
    <property type="project" value="UniProtKB-SubCell"/>
</dbReference>
<feature type="region of interest" description="Disordered" evidence="12">
    <location>
        <begin position="436"/>
        <end position="472"/>
    </location>
</feature>
<comment type="catalytic activity">
    <reaction evidence="10 11">
        <text>L-cysteinyl-[protein] + hexadecanoyl-CoA = S-hexadecanoyl-L-cysteinyl-[protein] + CoA</text>
        <dbReference type="Rhea" id="RHEA:36683"/>
        <dbReference type="Rhea" id="RHEA-COMP:10131"/>
        <dbReference type="Rhea" id="RHEA-COMP:11032"/>
        <dbReference type="ChEBI" id="CHEBI:29950"/>
        <dbReference type="ChEBI" id="CHEBI:57287"/>
        <dbReference type="ChEBI" id="CHEBI:57379"/>
        <dbReference type="ChEBI" id="CHEBI:74151"/>
        <dbReference type="EC" id="2.3.1.225"/>
    </reaction>
</comment>
<keyword evidence="15" id="KW-1185">Reference proteome</keyword>
<dbReference type="FunCoup" id="W2RXX4">
    <property type="interactions" value="883"/>
</dbReference>
<evidence type="ECO:0000256" key="6">
    <source>
        <dbReference type="ARBA" id="ARBA00023139"/>
    </source>
</evidence>
<dbReference type="HOGENOM" id="CLU_034009_0_0_1"/>